<keyword evidence="4 7" id="KW-0665">Pyrimidine biosynthesis</keyword>
<dbReference type="InterPro" id="IPR001754">
    <property type="entry name" value="OMPdeCOase_dom"/>
</dbReference>
<dbReference type="PANTHER" id="PTHR43375:SF1">
    <property type="entry name" value="OROTIDINE 5'-PHOSPHATE DECARBOXYLASE"/>
    <property type="match status" value="1"/>
</dbReference>
<dbReference type="GO" id="GO:0006207">
    <property type="term" value="P:'de novo' pyrimidine nucleobase biosynthetic process"/>
    <property type="evidence" value="ECO:0007669"/>
    <property type="project" value="InterPro"/>
</dbReference>
<dbReference type="SUPFAM" id="SSF51366">
    <property type="entry name" value="Ribulose-phoshate binding barrel"/>
    <property type="match status" value="1"/>
</dbReference>
<dbReference type="PANTHER" id="PTHR43375">
    <property type="entry name" value="OROTIDINE 5'-PHOSPHATE DECARBOXYLASE"/>
    <property type="match status" value="1"/>
</dbReference>
<evidence type="ECO:0000256" key="5">
    <source>
        <dbReference type="ARBA" id="ARBA00023239"/>
    </source>
</evidence>
<accession>A0A1B2DG38</accession>
<comment type="similarity">
    <text evidence="2 7">Belongs to the OMP decarboxylase family. Type 2 subfamily.</text>
</comment>
<evidence type="ECO:0000256" key="6">
    <source>
        <dbReference type="ARBA" id="ARBA00049157"/>
    </source>
</evidence>
<dbReference type="HAMAP" id="MF_01215">
    <property type="entry name" value="OMPdecase_type2"/>
    <property type="match status" value="1"/>
</dbReference>
<comment type="catalytic activity">
    <reaction evidence="6 7">
        <text>orotidine 5'-phosphate + H(+) = UMP + CO2</text>
        <dbReference type="Rhea" id="RHEA:11596"/>
        <dbReference type="ChEBI" id="CHEBI:15378"/>
        <dbReference type="ChEBI" id="CHEBI:16526"/>
        <dbReference type="ChEBI" id="CHEBI:57538"/>
        <dbReference type="ChEBI" id="CHEBI:57865"/>
        <dbReference type="EC" id="4.1.1.23"/>
    </reaction>
</comment>
<dbReference type="UniPathway" id="UPA00070">
    <property type="reaction ID" value="UER00120"/>
</dbReference>
<gene>
    <name evidence="7" type="primary">pyrF</name>
    <name evidence="9" type="ORF">BBD42_09520</name>
</gene>
<dbReference type="EMBL" id="CP016808">
    <property type="protein sequence ID" value="ANY66673.1"/>
    <property type="molecule type" value="Genomic_DNA"/>
</dbReference>
<evidence type="ECO:0000259" key="8">
    <source>
        <dbReference type="SMART" id="SM00934"/>
    </source>
</evidence>
<evidence type="ECO:0000256" key="1">
    <source>
        <dbReference type="ARBA" id="ARBA00004861"/>
    </source>
</evidence>
<dbReference type="NCBIfam" id="TIGR02127">
    <property type="entry name" value="pyrF_sub2"/>
    <property type="match status" value="1"/>
</dbReference>
<keyword evidence="3 7" id="KW-0210">Decarboxylase</keyword>
<dbReference type="EC" id="4.1.1.23" evidence="7"/>
<reference evidence="9" key="1">
    <citation type="submission" date="2016-08" db="EMBL/GenBank/DDBJ databases">
        <title>Complete Genome Seqeunce of Paenibacillus sp. BIHB 4019 from tea rhizoplane.</title>
        <authorList>
            <person name="Thakur R."/>
            <person name="Swarnkar M.K."/>
            <person name="Gulati A."/>
        </authorList>
    </citation>
    <scope>NUCLEOTIDE SEQUENCE [LARGE SCALE GENOMIC DNA]</scope>
    <source>
        <strain evidence="9">BIHB4019</strain>
    </source>
</reference>
<evidence type="ECO:0000256" key="3">
    <source>
        <dbReference type="ARBA" id="ARBA00022793"/>
    </source>
</evidence>
<dbReference type="CDD" id="cd04725">
    <property type="entry name" value="OMP_decarboxylase_like"/>
    <property type="match status" value="1"/>
</dbReference>
<dbReference type="Gene3D" id="3.20.20.70">
    <property type="entry name" value="Aldolase class I"/>
    <property type="match status" value="1"/>
</dbReference>
<sequence>MKNFADVLIEEILHKNSVLVVGLDPDLQYFPDFLAGNDEISNQQASEAIYHYNRIVIDAVAEHAVAVKPQLAYYEVYGSEGIHALEKTIAYAKSKNLIVINDAKRGDIGSTSSAYAKAFLGNGSLAGDMVTVNPFLGSDGYLPFIEEAGRNGKGLFLLVKTSNPSSHEVQDVKLENGELLYIKMADDINKLAQQTLGENNYSFIGAVVGATYPMEAEKVRKVLPSSIFLVPGFGAQGGTANDLKPFFDAKGLGALVSSSRGIIYNGAKEEKKTEAILYEFIAKAAKESKDKINEVRLSH</sequence>
<dbReference type="RefSeq" id="WP_099517954.1">
    <property type="nucleotide sequence ID" value="NZ_CP016808.1"/>
</dbReference>
<dbReference type="SMART" id="SM00934">
    <property type="entry name" value="OMPdecase"/>
    <property type="match status" value="1"/>
</dbReference>
<dbReference type="InterPro" id="IPR013785">
    <property type="entry name" value="Aldolase_TIM"/>
</dbReference>
<feature type="active site" description="Proton donor" evidence="7">
    <location>
        <position position="104"/>
    </location>
</feature>
<dbReference type="Pfam" id="PF00215">
    <property type="entry name" value="OMPdecase"/>
    <property type="match status" value="1"/>
</dbReference>
<proteinExistence type="inferred from homology"/>
<protein>
    <recommendedName>
        <fullName evidence="7">Orotidine 5'-phosphate decarboxylase</fullName>
        <ecNumber evidence="7">4.1.1.23</ecNumber>
    </recommendedName>
    <alternativeName>
        <fullName evidence="7">OMP decarboxylase</fullName>
        <shortName evidence="7">OMPDCase</shortName>
        <shortName evidence="7">OMPdecase</shortName>
    </alternativeName>
</protein>
<dbReference type="InterPro" id="IPR011060">
    <property type="entry name" value="RibuloseP-bd_barrel"/>
</dbReference>
<dbReference type="AlphaFoldDB" id="A0A1B2DG38"/>
<feature type="domain" description="Orotidine 5'-phosphate decarboxylase" evidence="8">
    <location>
        <begin position="18"/>
        <end position="275"/>
    </location>
</feature>
<comment type="pathway">
    <text evidence="1 7">Pyrimidine metabolism; UMP biosynthesis via de novo pathway; UMP from orotate: step 2/2.</text>
</comment>
<evidence type="ECO:0000313" key="9">
    <source>
        <dbReference type="EMBL" id="ANY66673.1"/>
    </source>
</evidence>
<evidence type="ECO:0000256" key="2">
    <source>
        <dbReference type="ARBA" id="ARBA00008847"/>
    </source>
</evidence>
<keyword evidence="5 7" id="KW-0456">Lyase</keyword>
<dbReference type="InterPro" id="IPR011995">
    <property type="entry name" value="OMPdecase_type-2"/>
</dbReference>
<organism evidence="9">
    <name type="scientific">Paenibacillus sp. BIHB 4019</name>
    <dbReference type="NCBI Taxonomy" id="1870819"/>
    <lineage>
        <taxon>Bacteria</taxon>
        <taxon>Bacillati</taxon>
        <taxon>Bacillota</taxon>
        <taxon>Bacilli</taxon>
        <taxon>Bacillales</taxon>
        <taxon>Paenibacillaceae</taxon>
        <taxon>Paenibacillus</taxon>
    </lineage>
</organism>
<evidence type="ECO:0000256" key="4">
    <source>
        <dbReference type="ARBA" id="ARBA00022975"/>
    </source>
</evidence>
<evidence type="ECO:0000256" key="7">
    <source>
        <dbReference type="HAMAP-Rule" id="MF_01215"/>
    </source>
</evidence>
<name>A0A1B2DG38_9BACL</name>
<dbReference type="GO" id="GO:0044205">
    <property type="term" value="P:'de novo' UMP biosynthetic process"/>
    <property type="evidence" value="ECO:0007669"/>
    <property type="project" value="UniProtKB-UniRule"/>
</dbReference>
<dbReference type="GO" id="GO:0004590">
    <property type="term" value="F:orotidine-5'-phosphate decarboxylase activity"/>
    <property type="evidence" value="ECO:0007669"/>
    <property type="project" value="UniProtKB-UniRule"/>
</dbReference>